<feature type="region of interest" description="Disordered" evidence="1">
    <location>
        <begin position="19"/>
        <end position="45"/>
    </location>
</feature>
<feature type="compositionally biased region" description="Basic and acidic residues" evidence="1">
    <location>
        <begin position="36"/>
        <end position="45"/>
    </location>
</feature>
<gene>
    <name evidence="2" type="ORF">CLOSTHATH_03847</name>
</gene>
<proteinExistence type="predicted"/>
<dbReference type="AlphaFoldDB" id="D3AJQ6"/>
<dbReference type="HOGENOM" id="CLU_3200766_0_0_9"/>
<protein>
    <submittedName>
        <fullName evidence="2">Uncharacterized protein</fullName>
    </submittedName>
</protein>
<dbReference type="EMBL" id="ACIO01000323">
    <property type="protein sequence ID" value="EFC97953.1"/>
    <property type="molecule type" value="Genomic_DNA"/>
</dbReference>
<dbReference type="Proteomes" id="UP000004968">
    <property type="component" value="Unassembled WGS sequence"/>
</dbReference>
<evidence type="ECO:0000313" key="2">
    <source>
        <dbReference type="EMBL" id="EFC97953.1"/>
    </source>
</evidence>
<comment type="caution">
    <text evidence="2">The sequence shown here is derived from an EMBL/GenBank/DDBJ whole genome shotgun (WGS) entry which is preliminary data.</text>
</comment>
<evidence type="ECO:0000256" key="1">
    <source>
        <dbReference type="SAM" id="MobiDB-lite"/>
    </source>
</evidence>
<organism evidence="2 3">
    <name type="scientific">Hungatella hathewayi DSM 13479</name>
    <dbReference type="NCBI Taxonomy" id="566550"/>
    <lineage>
        <taxon>Bacteria</taxon>
        <taxon>Bacillati</taxon>
        <taxon>Bacillota</taxon>
        <taxon>Clostridia</taxon>
        <taxon>Lachnospirales</taxon>
        <taxon>Lachnospiraceae</taxon>
        <taxon>Hungatella</taxon>
    </lineage>
</organism>
<accession>D3AJQ6</accession>
<evidence type="ECO:0000313" key="3">
    <source>
        <dbReference type="Proteomes" id="UP000004968"/>
    </source>
</evidence>
<feature type="compositionally biased region" description="Basic residues" evidence="1">
    <location>
        <begin position="19"/>
        <end position="31"/>
    </location>
</feature>
<name>D3AJQ6_9FIRM</name>
<sequence>MILFYKKIPVNTSTISKFKRKVPPGRKRHGTVAHARGRDGHIGVF</sequence>
<reference evidence="2 3" key="1">
    <citation type="submission" date="2010-01" db="EMBL/GenBank/DDBJ databases">
        <authorList>
            <person name="Weinstock G."/>
            <person name="Sodergren E."/>
            <person name="Clifton S."/>
            <person name="Fulton L."/>
            <person name="Fulton B."/>
            <person name="Courtney L."/>
            <person name="Fronick C."/>
            <person name="Harrison M."/>
            <person name="Strong C."/>
            <person name="Farmer C."/>
            <person name="Delahaunty K."/>
            <person name="Markovic C."/>
            <person name="Hall O."/>
            <person name="Minx P."/>
            <person name="Tomlinson C."/>
            <person name="Mitreva M."/>
            <person name="Nelson J."/>
            <person name="Hou S."/>
            <person name="Wollam A."/>
            <person name="Pepin K.H."/>
            <person name="Johnson M."/>
            <person name="Bhonagiri V."/>
            <person name="Nash W.E."/>
            <person name="Warren W."/>
            <person name="Chinwalla A."/>
            <person name="Mardis E.R."/>
            <person name="Wilson R.K."/>
        </authorList>
    </citation>
    <scope>NUCLEOTIDE SEQUENCE [LARGE SCALE GENOMIC DNA]</scope>
    <source>
        <strain evidence="2 3">DSM 13479</strain>
    </source>
</reference>